<comment type="caution">
    <text evidence="1">The sequence shown here is derived from an EMBL/GenBank/DDBJ whole genome shotgun (WGS) entry which is preliminary data.</text>
</comment>
<dbReference type="Proteomes" id="UP001278500">
    <property type="component" value="Unassembled WGS sequence"/>
</dbReference>
<name>A0AAE0JCZ0_9PEZI</name>
<accession>A0AAE0JCZ0</accession>
<protein>
    <submittedName>
        <fullName evidence="1">Uncharacterized protein</fullName>
    </submittedName>
</protein>
<evidence type="ECO:0000313" key="2">
    <source>
        <dbReference type="Proteomes" id="UP001278500"/>
    </source>
</evidence>
<reference evidence="1" key="1">
    <citation type="journal article" date="2023" name="Mol. Phylogenet. Evol.">
        <title>Genome-scale phylogeny and comparative genomics of the fungal order Sordariales.</title>
        <authorList>
            <person name="Hensen N."/>
            <person name="Bonometti L."/>
            <person name="Westerberg I."/>
            <person name="Brannstrom I.O."/>
            <person name="Guillou S."/>
            <person name="Cros-Aarteil S."/>
            <person name="Calhoun S."/>
            <person name="Haridas S."/>
            <person name="Kuo A."/>
            <person name="Mondo S."/>
            <person name="Pangilinan J."/>
            <person name="Riley R."/>
            <person name="LaButti K."/>
            <person name="Andreopoulos B."/>
            <person name="Lipzen A."/>
            <person name="Chen C."/>
            <person name="Yan M."/>
            <person name="Daum C."/>
            <person name="Ng V."/>
            <person name="Clum A."/>
            <person name="Steindorff A."/>
            <person name="Ohm R.A."/>
            <person name="Martin F."/>
            <person name="Silar P."/>
            <person name="Natvig D.O."/>
            <person name="Lalanne C."/>
            <person name="Gautier V."/>
            <person name="Ament-Velasquez S.L."/>
            <person name="Kruys A."/>
            <person name="Hutchinson M.I."/>
            <person name="Powell A.J."/>
            <person name="Barry K."/>
            <person name="Miller A.N."/>
            <person name="Grigoriev I.V."/>
            <person name="Debuchy R."/>
            <person name="Gladieux P."/>
            <person name="Hiltunen Thoren M."/>
            <person name="Johannesson H."/>
        </authorList>
    </citation>
    <scope>NUCLEOTIDE SEQUENCE</scope>
    <source>
        <strain evidence="1">CBS 560.94</strain>
    </source>
</reference>
<evidence type="ECO:0000313" key="1">
    <source>
        <dbReference type="EMBL" id="KAK3342590.1"/>
    </source>
</evidence>
<dbReference type="GeneID" id="87862788"/>
<gene>
    <name evidence="1" type="ORF">B0H65DRAFT_443407</name>
</gene>
<dbReference type="EMBL" id="JAUEPP010000005">
    <property type="protein sequence ID" value="KAK3342590.1"/>
    <property type="molecule type" value="Genomic_DNA"/>
</dbReference>
<dbReference type="RefSeq" id="XP_062680383.1">
    <property type="nucleotide sequence ID" value="XM_062825634.1"/>
</dbReference>
<organism evidence="1 2">
    <name type="scientific">Neurospora tetraspora</name>
    <dbReference type="NCBI Taxonomy" id="94610"/>
    <lineage>
        <taxon>Eukaryota</taxon>
        <taxon>Fungi</taxon>
        <taxon>Dikarya</taxon>
        <taxon>Ascomycota</taxon>
        <taxon>Pezizomycotina</taxon>
        <taxon>Sordariomycetes</taxon>
        <taxon>Sordariomycetidae</taxon>
        <taxon>Sordariales</taxon>
        <taxon>Sordariaceae</taxon>
        <taxon>Neurospora</taxon>
    </lineage>
</organism>
<sequence>MAADRSTSPIPPAFRVNVPTEHPTPTHLKYWHYPELWDGDSTVSSVYWNDAIRELVIGNSAAVHNAGWPLLWIFPHNKKITPADAKELVSQARFAYRLGYTYQVLCRRENFCQGIPSPPSLKWVAFLNKNYLKDVTEGTHYELIRRFIQKFHEAIREHMATLRGQESNYNLVSEFETRFLEEGNLRAGTDEYEPDWFINPEGSIHTSSHNRVLPFIMGLFAAKADMVKVDEIARSGNAKEGLKDFSIRDFDNLE</sequence>
<proteinExistence type="predicted"/>
<dbReference type="AlphaFoldDB" id="A0AAE0JCZ0"/>
<reference evidence="1" key="2">
    <citation type="submission" date="2023-06" db="EMBL/GenBank/DDBJ databases">
        <authorList>
            <consortium name="Lawrence Berkeley National Laboratory"/>
            <person name="Haridas S."/>
            <person name="Hensen N."/>
            <person name="Bonometti L."/>
            <person name="Westerberg I."/>
            <person name="Brannstrom I.O."/>
            <person name="Guillou S."/>
            <person name="Cros-Aarteil S."/>
            <person name="Calhoun S."/>
            <person name="Kuo A."/>
            <person name="Mondo S."/>
            <person name="Pangilinan J."/>
            <person name="Riley R."/>
            <person name="Labutti K."/>
            <person name="Andreopoulos B."/>
            <person name="Lipzen A."/>
            <person name="Chen C."/>
            <person name="Yanf M."/>
            <person name="Daum C."/>
            <person name="Ng V."/>
            <person name="Clum A."/>
            <person name="Steindorff A."/>
            <person name="Ohm R."/>
            <person name="Martin F."/>
            <person name="Silar P."/>
            <person name="Natvig D."/>
            <person name="Lalanne C."/>
            <person name="Gautier V."/>
            <person name="Ament-Velasquez S.L."/>
            <person name="Kruys A."/>
            <person name="Hutchinson M.I."/>
            <person name="Powell A.J."/>
            <person name="Barry K."/>
            <person name="Miller A.N."/>
            <person name="Grigoriev I.V."/>
            <person name="Debuchy R."/>
            <person name="Gladieux P."/>
            <person name="Thoren M.H."/>
            <person name="Johannesson H."/>
        </authorList>
    </citation>
    <scope>NUCLEOTIDE SEQUENCE</scope>
    <source>
        <strain evidence="1">CBS 560.94</strain>
    </source>
</reference>
<keyword evidence="2" id="KW-1185">Reference proteome</keyword>